<dbReference type="InterPro" id="IPR055264">
    <property type="entry name" value="BOD1/SHG1_dom"/>
</dbReference>
<feature type="compositionally biased region" description="Basic and acidic residues" evidence="1">
    <location>
        <begin position="128"/>
        <end position="142"/>
    </location>
</feature>
<evidence type="ECO:0000313" key="4">
    <source>
        <dbReference type="Proteomes" id="UP001292094"/>
    </source>
</evidence>
<dbReference type="GO" id="GO:0031297">
    <property type="term" value="P:replication fork processing"/>
    <property type="evidence" value="ECO:0007669"/>
    <property type="project" value="TreeGrafter"/>
</dbReference>
<keyword evidence="4" id="KW-1185">Reference proteome</keyword>
<feature type="compositionally biased region" description="Polar residues" evidence="1">
    <location>
        <begin position="382"/>
        <end position="392"/>
    </location>
</feature>
<dbReference type="GO" id="GO:0048188">
    <property type="term" value="C:Set1C/COMPASS complex"/>
    <property type="evidence" value="ECO:0007669"/>
    <property type="project" value="TreeGrafter"/>
</dbReference>
<sequence length="1240" mass="138462">MDIAVTQLPPGDPRLVEAIVGQLKSKGIFDQFRKECLADVDTKPAFQNLRQRVEGHVNKFLETKTWKNDMNKNQLRDGVRKHVNSLGILDSGIDAIITQVVNPKIKPLILPYVEDTVYAFLQIDKPKREKQDSIKEPQEEQIHYQIPETPEVKPDLLPMETDVISSEEDDILARESPESNHKSSPPSETSFLKEEDEDAQDGFESYTTPAVAAETTEESVTSQVERLHITQDTEDSKVNTSTPVAKTTLPLFDDQSLDSISSNSSGLTFSTLSGKGSLGSKKSMDNMDKSEGSPGMVHESRSTTSTPLVDEKPIEEDISQSSLESDPTKDYLSSDIKYGDTITQYGVTAPNTESLSGVGASKDDQIVASESMALQGDESQESKGSASKVSTLSEKSEEKVKYEKSEGEISSSSPEVSDSENKGRHSDHRRSEEKHSSDSSSKSRKSRSDHKSKRDSHSHEREREKDKHYKDKERKHSKPRDDHHSHRDKDKKHHRRDKDHDGDRDRPRSHHTSRDGSGVGSGSGSSSSKSSGDREKDRSSHHSSDKSTEGKSRRDKSSSKGGNKPTEASEGKLEGSSNESNDSKSSTKSDLQSDKSDSRSNSKSDSKSDGKSSVKSESKSESKSSNSKSEEKAEKRSDSKSHSEKSERKHDSHSSKHSSSKSKKEGERSSSDKHRSSSKDDRKRKEDRDDKKERSSDSKSQKSSRDSKSDKEEKESRHNRDSKKSTKEDSKLDKDKYPTKDEKQREIGSDTNNQSKTVLEKDDAEGKQIKDELKIDENMYPTIKENKRKESNSDIDDKSKKLLDKCEMKKDKQKPKLDETSSDADQDERPLRSRTRGKQQIMNTENESDVRNQENASKAKPKKKSLDALQADSDANDHEEKYSRKVRGKERKAKLNKTVGVSDLDTEDEWTLGKRTSSRKRFRMGADPLVIENEDGNLIVLTYEDKDTDAPSTSSSTPSSSLSSPQREQGISDEERGRTPPPIITGKKHKIIGECENNNIDKGDLYEFEGFETWEVDKRLSNYLQTTKRVPDEMDMEFGEWFDDADLHMEVTENNFGNVVEYKAFLSCMKKLGAVINHRDGESEAQTVSEPSHFQPPAKRRRTSTSSSASSSTSQSGSPQHRRITRQRLNNSSIQENNNGRVDCTHLLEQPTVTPAGYLLTPEDDGNRTSSRDYEVDYSQRISTYSPLSPASDSSADDGKAKTGDPGSTVDVVAGRPRMKGSVEAFKSASNWSSEGNISV</sequence>
<feature type="compositionally biased region" description="Basic and acidic residues" evidence="1">
    <location>
        <begin position="662"/>
        <end position="748"/>
    </location>
</feature>
<feature type="region of interest" description="Disordered" evidence="1">
    <location>
        <begin position="349"/>
        <end position="897"/>
    </location>
</feature>
<feature type="compositionally biased region" description="Basic and acidic residues" evidence="1">
    <location>
        <begin position="581"/>
        <end position="654"/>
    </location>
</feature>
<feature type="compositionally biased region" description="Low complexity" evidence="1">
    <location>
        <begin position="951"/>
        <end position="965"/>
    </location>
</feature>
<dbReference type="PANTHER" id="PTHR31532">
    <property type="entry name" value="BIORIENTATION OF CHROMOSOMES IN CELL DIVISION 1 FAMILY MEMBER"/>
    <property type="match status" value="1"/>
</dbReference>
<organism evidence="3 4">
    <name type="scientific">Petrolisthes manimaculis</name>
    <dbReference type="NCBI Taxonomy" id="1843537"/>
    <lineage>
        <taxon>Eukaryota</taxon>
        <taxon>Metazoa</taxon>
        <taxon>Ecdysozoa</taxon>
        <taxon>Arthropoda</taxon>
        <taxon>Crustacea</taxon>
        <taxon>Multicrustacea</taxon>
        <taxon>Malacostraca</taxon>
        <taxon>Eumalacostraca</taxon>
        <taxon>Eucarida</taxon>
        <taxon>Decapoda</taxon>
        <taxon>Pleocyemata</taxon>
        <taxon>Anomura</taxon>
        <taxon>Galatheoidea</taxon>
        <taxon>Porcellanidae</taxon>
        <taxon>Petrolisthes</taxon>
    </lineage>
</organism>
<evidence type="ECO:0000256" key="1">
    <source>
        <dbReference type="SAM" id="MobiDB-lite"/>
    </source>
</evidence>
<feature type="compositionally biased region" description="Low complexity" evidence="1">
    <location>
        <begin position="207"/>
        <end position="224"/>
    </location>
</feature>
<feature type="region of interest" description="Disordered" evidence="1">
    <location>
        <begin position="128"/>
        <end position="156"/>
    </location>
</feature>
<dbReference type="AlphaFoldDB" id="A0AAE1PPF4"/>
<dbReference type="Pfam" id="PF05205">
    <property type="entry name" value="COMPASS-Shg1"/>
    <property type="match status" value="1"/>
</dbReference>
<feature type="domain" description="BOD1/SHG1" evidence="2">
    <location>
        <begin position="19"/>
        <end position="110"/>
    </location>
</feature>
<feature type="compositionally biased region" description="Basic and acidic residues" evidence="1">
    <location>
        <begin position="171"/>
        <end position="181"/>
    </location>
</feature>
<evidence type="ECO:0000259" key="2">
    <source>
        <dbReference type="Pfam" id="PF05205"/>
    </source>
</evidence>
<gene>
    <name evidence="3" type="ORF">Pmani_016894</name>
</gene>
<feature type="compositionally biased region" description="Basic residues" evidence="1">
    <location>
        <begin position="884"/>
        <end position="895"/>
    </location>
</feature>
<dbReference type="EMBL" id="JAWZYT010001496">
    <property type="protein sequence ID" value="KAK4311606.1"/>
    <property type="molecule type" value="Genomic_DNA"/>
</dbReference>
<feature type="region of interest" description="Disordered" evidence="1">
    <location>
        <begin position="1182"/>
        <end position="1219"/>
    </location>
</feature>
<evidence type="ECO:0000313" key="3">
    <source>
        <dbReference type="EMBL" id="KAK4311606.1"/>
    </source>
</evidence>
<name>A0AAE1PPF4_9EUCA</name>
<feature type="compositionally biased region" description="Basic and acidic residues" evidence="1">
    <location>
        <begin position="784"/>
        <end position="819"/>
    </location>
</feature>
<proteinExistence type="predicted"/>
<accession>A0AAE1PPF4</accession>
<feature type="compositionally biased region" description="Basic and acidic residues" evidence="1">
    <location>
        <begin position="282"/>
        <end position="291"/>
    </location>
</feature>
<feature type="compositionally biased region" description="Basic and acidic residues" evidence="1">
    <location>
        <begin position="455"/>
        <end position="488"/>
    </location>
</feature>
<feature type="compositionally biased region" description="Low complexity" evidence="1">
    <location>
        <begin position="1104"/>
        <end position="1118"/>
    </location>
</feature>
<reference evidence="3" key="1">
    <citation type="submission" date="2023-11" db="EMBL/GenBank/DDBJ databases">
        <title>Genome assemblies of two species of porcelain crab, Petrolisthes cinctipes and Petrolisthes manimaculis (Anomura: Porcellanidae).</title>
        <authorList>
            <person name="Angst P."/>
        </authorList>
    </citation>
    <scope>NUCLEOTIDE SEQUENCE</scope>
    <source>
        <strain evidence="3">PB745_02</strain>
        <tissue evidence="3">Gill</tissue>
    </source>
</reference>
<comment type="caution">
    <text evidence="3">The sequence shown here is derived from an EMBL/GenBank/DDBJ whole genome shotgun (WGS) entry which is preliminary data.</text>
</comment>
<feature type="compositionally biased region" description="Basic and acidic residues" evidence="1">
    <location>
        <begin position="419"/>
        <end position="437"/>
    </location>
</feature>
<feature type="compositionally biased region" description="Low complexity" evidence="1">
    <location>
        <begin position="253"/>
        <end position="281"/>
    </location>
</feature>
<feature type="compositionally biased region" description="Polar residues" evidence="1">
    <location>
        <begin position="1127"/>
        <end position="1140"/>
    </location>
</feature>
<feature type="compositionally biased region" description="Basic and acidic residues" evidence="1">
    <location>
        <begin position="531"/>
        <end position="558"/>
    </location>
</feature>
<feature type="compositionally biased region" description="Basic and acidic residues" evidence="1">
    <location>
        <begin position="225"/>
        <end position="237"/>
    </location>
</feature>
<dbReference type="Proteomes" id="UP001292094">
    <property type="component" value="Unassembled WGS sequence"/>
</dbReference>
<feature type="region of interest" description="Disordered" evidence="1">
    <location>
        <begin position="1081"/>
        <end position="1140"/>
    </location>
</feature>
<feature type="region of interest" description="Disordered" evidence="1">
    <location>
        <begin position="945"/>
        <end position="985"/>
    </location>
</feature>
<feature type="compositionally biased region" description="Basic residues" evidence="1">
    <location>
        <begin position="442"/>
        <end position="454"/>
    </location>
</feature>
<feature type="region of interest" description="Disordered" evidence="1">
    <location>
        <begin position="168"/>
        <end position="334"/>
    </location>
</feature>
<dbReference type="PANTHER" id="PTHR31532:SF10">
    <property type="entry name" value="BIORIENTATION OF CHROMOSOMES IN CELL DIVISION PROTEIN 1-LIKE 1"/>
    <property type="match status" value="1"/>
</dbReference>
<feature type="compositionally biased region" description="Basic and acidic residues" evidence="1">
    <location>
        <begin position="758"/>
        <end position="777"/>
    </location>
</feature>
<protein>
    <recommendedName>
        <fullName evidence="2">BOD1/SHG1 domain-containing protein</fullName>
    </recommendedName>
</protein>
<feature type="compositionally biased region" description="Basic and acidic residues" evidence="1">
    <location>
        <begin position="394"/>
        <end position="407"/>
    </location>
</feature>